<dbReference type="Proteomes" id="UP000321306">
    <property type="component" value="Unassembled WGS sequence"/>
</dbReference>
<keyword evidence="2" id="KW-1185">Reference proteome</keyword>
<organism evidence="1 2">
    <name type="scientific">Deinococcus cellulosilyticus (strain DSM 18568 / NBRC 106333 / KACC 11606 / 5516J-15)</name>
    <dbReference type="NCBI Taxonomy" id="1223518"/>
    <lineage>
        <taxon>Bacteria</taxon>
        <taxon>Thermotogati</taxon>
        <taxon>Deinococcota</taxon>
        <taxon>Deinococci</taxon>
        <taxon>Deinococcales</taxon>
        <taxon>Deinococcaceae</taxon>
        <taxon>Deinococcus</taxon>
    </lineage>
</organism>
<reference evidence="1 2" key="1">
    <citation type="submission" date="2019-07" db="EMBL/GenBank/DDBJ databases">
        <title>Whole genome shotgun sequence of Deinococcus cellulosilyticus NBRC 106333.</title>
        <authorList>
            <person name="Hosoyama A."/>
            <person name="Uohara A."/>
            <person name="Ohji S."/>
            <person name="Ichikawa N."/>
        </authorList>
    </citation>
    <scope>NUCLEOTIDE SEQUENCE [LARGE SCALE GENOMIC DNA]</scope>
    <source>
        <strain evidence="1 2">NBRC 106333</strain>
    </source>
</reference>
<evidence type="ECO:0000313" key="1">
    <source>
        <dbReference type="EMBL" id="GEM45796.1"/>
    </source>
</evidence>
<gene>
    <name evidence="1" type="ORF">DC3_14310</name>
</gene>
<evidence type="ECO:0000313" key="2">
    <source>
        <dbReference type="Proteomes" id="UP000321306"/>
    </source>
</evidence>
<comment type="caution">
    <text evidence="1">The sequence shown here is derived from an EMBL/GenBank/DDBJ whole genome shotgun (WGS) entry which is preliminary data.</text>
</comment>
<dbReference type="EMBL" id="BJXB01000005">
    <property type="protein sequence ID" value="GEM45796.1"/>
    <property type="molecule type" value="Genomic_DNA"/>
</dbReference>
<proteinExistence type="predicted"/>
<sequence>MKTHLHMKDHSRQCRESSFDGGFHMEARCLYLQGLDFQNSPHSGQIMPFRNQKISSALMDTGDSRIEV</sequence>
<name>A0A511N083_DEIC1</name>
<dbReference type="AlphaFoldDB" id="A0A511N083"/>
<accession>A0A511N083</accession>
<dbReference type="RefSeq" id="WP_146883409.1">
    <property type="nucleotide sequence ID" value="NZ_BJXB01000005.1"/>
</dbReference>
<protein>
    <submittedName>
        <fullName evidence="1">Uncharacterized protein</fullName>
    </submittedName>
</protein>